<dbReference type="OrthoDB" id="1673621at2759"/>
<proteinExistence type="predicted"/>
<reference evidence="4 5" key="1">
    <citation type="journal article" date="2020" name="Nat. Food">
        <title>A phased Vanilla planifolia genome enables genetic improvement of flavour and production.</title>
        <authorList>
            <person name="Hasing T."/>
            <person name="Tang H."/>
            <person name="Brym M."/>
            <person name="Khazi F."/>
            <person name="Huang T."/>
            <person name="Chambers A.H."/>
        </authorList>
    </citation>
    <scope>NUCLEOTIDE SEQUENCE [LARGE SCALE GENOMIC DNA]</scope>
    <source>
        <tissue evidence="2">Leaf</tissue>
    </source>
</reference>
<dbReference type="Proteomes" id="UP000636800">
    <property type="component" value="Chromosome 1"/>
</dbReference>
<accession>A0A835S593</accession>
<keyword evidence="1" id="KW-0472">Membrane</keyword>
<feature type="transmembrane region" description="Helical" evidence="1">
    <location>
        <begin position="179"/>
        <end position="199"/>
    </location>
</feature>
<dbReference type="PANTHER" id="PTHR33868:SF10">
    <property type="entry name" value="OS08G0483100 PROTEIN"/>
    <property type="match status" value="1"/>
</dbReference>
<dbReference type="EMBL" id="JADCNM010000001">
    <property type="protein sequence ID" value="KAG0501987.1"/>
    <property type="molecule type" value="Genomic_DNA"/>
</dbReference>
<evidence type="ECO:0000313" key="2">
    <source>
        <dbReference type="EMBL" id="KAG0497628.1"/>
    </source>
</evidence>
<evidence type="ECO:0000256" key="1">
    <source>
        <dbReference type="SAM" id="Phobius"/>
    </source>
</evidence>
<sequence>MPPTRGFPHASPNRSLTKTRTASLTRWQLNKHFVQSSSSLLLMDPSAPKPNKPFSDDPVMAVLGIARRSPDLLHNCDLPPPLKLLSPLEDHLFVKGGDNPGLLRALILSQTRTREAEERVEVSAARIAHLASVLLEQSVRLSAHRRWMMMLEIEISALRKRALQPTEKDSNRGDGAGEIAWCLAVVLCFGIAGVGFALGRCLC</sequence>
<dbReference type="EMBL" id="JADCNL010000001">
    <property type="protein sequence ID" value="KAG0497628.1"/>
    <property type="molecule type" value="Genomic_DNA"/>
</dbReference>
<dbReference type="Proteomes" id="UP000639772">
    <property type="component" value="Chromosome 1"/>
</dbReference>
<keyword evidence="1" id="KW-0812">Transmembrane</keyword>
<keyword evidence="4" id="KW-1185">Reference proteome</keyword>
<name>A0A835S593_VANPL</name>
<evidence type="ECO:0000313" key="3">
    <source>
        <dbReference type="EMBL" id="KAG0501987.1"/>
    </source>
</evidence>
<evidence type="ECO:0000313" key="5">
    <source>
        <dbReference type="Proteomes" id="UP000639772"/>
    </source>
</evidence>
<keyword evidence="1" id="KW-1133">Transmembrane helix</keyword>
<dbReference type="AlphaFoldDB" id="A0A835S593"/>
<protein>
    <submittedName>
        <fullName evidence="2">Uncharacterized protein</fullName>
    </submittedName>
</protein>
<evidence type="ECO:0000313" key="4">
    <source>
        <dbReference type="Proteomes" id="UP000636800"/>
    </source>
</evidence>
<dbReference type="PANTHER" id="PTHR33868">
    <property type="entry name" value="EXPRESSED PROTEIN"/>
    <property type="match status" value="1"/>
</dbReference>
<comment type="caution">
    <text evidence="2">The sequence shown here is derived from an EMBL/GenBank/DDBJ whole genome shotgun (WGS) entry which is preliminary data.</text>
</comment>
<gene>
    <name evidence="3" type="ORF">HPP92_002059</name>
    <name evidence="2" type="ORF">HPP92_002319</name>
</gene>
<organism evidence="2 4">
    <name type="scientific">Vanilla planifolia</name>
    <name type="common">Vanilla</name>
    <dbReference type="NCBI Taxonomy" id="51239"/>
    <lineage>
        <taxon>Eukaryota</taxon>
        <taxon>Viridiplantae</taxon>
        <taxon>Streptophyta</taxon>
        <taxon>Embryophyta</taxon>
        <taxon>Tracheophyta</taxon>
        <taxon>Spermatophyta</taxon>
        <taxon>Magnoliopsida</taxon>
        <taxon>Liliopsida</taxon>
        <taxon>Asparagales</taxon>
        <taxon>Orchidaceae</taxon>
        <taxon>Vanilloideae</taxon>
        <taxon>Vanilleae</taxon>
        <taxon>Vanilla</taxon>
    </lineage>
</organism>